<reference evidence="1 2" key="1">
    <citation type="journal article" date="2021" name="Elife">
        <title>Chloroplast acquisition without the gene transfer in kleptoplastic sea slugs, Plakobranchus ocellatus.</title>
        <authorList>
            <person name="Maeda T."/>
            <person name="Takahashi S."/>
            <person name="Yoshida T."/>
            <person name="Shimamura S."/>
            <person name="Takaki Y."/>
            <person name="Nagai Y."/>
            <person name="Toyoda A."/>
            <person name="Suzuki Y."/>
            <person name="Arimoto A."/>
            <person name="Ishii H."/>
            <person name="Satoh N."/>
            <person name="Nishiyama T."/>
            <person name="Hasebe M."/>
            <person name="Maruyama T."/>
            <person name="Minagawa J."/>
            <person name="Obokata J."/>
            <person name="Shigenobu S."/>
        </authorList>
    </citation>
    <scope>NUCLEOTIDE SEQUENCE [LARGE SCALE GENOMIC DNA]</scope>
</reference>
<comment type="caution">
    <text evidence="1">The sequence shown here is derived from an EMBL/GenBank/DDBJ whole genome shotgun (WGS) entry which is preliminary data.</text>
</comment>
<evidence type="ECO:0000313" key="2">
    <source>
        <dbReference type="Proteomes" id="UP000762676"/>
    </source>
</evidence>
<sequence>MFTLVQGRTTPAPGLTPDSGIYTWWGFGLCYGRPVCSNYADATSQLGHIFRVRKMMRTLYLLIHNGFYAKISGTFLENILARASRPVVALEALPRTWPLTRIPHPPHKYFQENGGLNVLLHVSCRTTTMTKLHHIAKASSC</sequence>
<keyword evidence="2" id="KW-1185">Reference proteome</keyword>
<organism evidence="1 2">
    <name type="scientific">Elysia marginata</name>
    <dbReference type="NCBI Taxonomy" id="1093978"/>
    <lineage>
        <taxon>Eukaryota</taxon>
        <taxon>Metazoa</taxon>
        <taxon>Spiralia</taxon>
        <taxon>Lophotrochozoa</taxon>
        <taxon>Mollusca</taxon>
        <taxon>Gastropoda</taxon>
        <taxon>Heterobranchia</taxon>
        <taxon>Euthyneura</taxon>
        <taxon>Panpulmonata</taxon>
        <taxon>Sacoglossa</taxon>
        <taxon>Placobranchoidea</taxon>
        <taxon>Plakobranchidae</taxon>
        <taxon>Elysia</taxon>
    </lineage>
</organism>
<gene>
    <name evidence="1" type="ORF">ElyMa_004449200</name>
</gene>
<dbReference type="AlphaFoldDB" id="A0AAV4HFX7"/>
<protein>
    <submittedName>
        <fullName evidence="1">Uncharacterized protein</fullName>
    </submittedName>
</protein>
<evidence type="ECO:0000313" key="1">
    <source>
        <dbReference type="EMBL" id="GFR96302.1"/>
    </source>
</evidence>
<proteinExistence type="predicted"/>
<dbReference type="Proteomes" id="UP000762676">
    <property type="component" value="Unassembled WGS sequence"/>
</dbReference>
<name>A0AAV4HFX7_9GAST</name>
<dbReference type="EMBL" id="BMAT01008986">
    <property type="protein sequence ID" value="GFR96302.1"/>
    <property type="molecule type" value="Genomic_DNA"/>
</dbReference>
<accession>A0AAV4HFX7</accession>